<evidence type="ECO:0000256" key="1">
    <source>
        <dbReference type="SAM" id="MobiDB-lite"/>
    </source>
</evidence>
<feature type="compositionally biased region" description="Basic and acidic residues" evidence="1">
    <location>
        <begin position="56"/>
        <end position="67"/>
    </location>
</feature>
<reference evidence="2" key="1">
    <citation type="journal article" date="2020" name="G3 (Bethesda)">
        <title>High-Quality Assemblies for Three Invasive Social Wasps from the &lt;i&gt;Vespula&lt;/i&gt; Genus.</title>
        <authorList>
            <person name="Harrop T.W.R."/>
            <person name="Guhlin J."/>
            <person name="McLaughlin G.M."/>
            <person name="Permina E."/>
            <person name="Stockwell P."/>
            <person name="Gilligan J."/>
            <person name="Le Lec M.F."/>
            <person name="Gruber M.A.M."/>
            <person name="Quinn O."/>
            <person name="Lovegrove M."/>
            <person name="Duncan E.J."/>
            <person name="Remnant E.J."/>
            <person name="Van Eeckhoven J."/>
            <person name="Graham B."/>
            <person name="Knapp R.A."/>
            <person name="Langford K.W."/>
            <person name="Kronenberg Z."/>
            <person name="Press M.O."/>
            <person name="Eacker S.M."/>
            <person name="Wilson-Rankin E.E."/>
            <person name="Purcell J."/>
            <person name="Lester P.J."/>
            <person name="Dearden P.K."/>
        </authorList>
    </citation>
    <scope>NUCLEOTIDE SEQUENCE</scope>
    <source>
        <strain evidence="2">Linc-1</strain>
    </source>
</reference>
<sequence>MRVATRSMATAIRLFRLEDSSRASGCRESLGWSAIVLNEITKDPRFRRCFVPERNEKEKKVEEKEEEKKEEEEEEEKEEDEEEEKKKERVDGETRGGDGYDAARDTILPSCRARDIFFPI</sequence>
<name>A0A834U294_VESGE</name>
<dbReference type="AlphaFoldDB" id="A0A834U294"/>
<feature type="compositionally biased region" description="Acidic residues" evidence="1">
    <location>
        <begin position="68"/>
        <end position="83"/>
    </location>
</feature>
<dbReference type="EMBL" id="JACSDZ010000002">
    <property type="protein sequence ID" value="KAF7414536.1"/>
    <property type="molecule type" value="Genomic_DNA"/>
</dbReference>
<dbReference type="Proteomes" id="UP000617340">
    <property type="component" value="Unassembled WGS sequence"/>
</dbReference>
<gene>
    <name evidence="2" type="ORF">HZH68_003025</name>
</gene>
<feature type="compositionally biased region" description="Basic and acidic residues" evidence="1">
    <location>
        <begin position="84"/>
        <end position="104"/>
    </location>
</feature>
<evidence type="ECO:0000313" key="3">
    <source>
        <dbReference type="Proteomes" id="UP000617340"/>
    </source>
</evidence>
<evidence type="ECO:0000313" key="2">
    <source>
        <dbReference type="EMBL" id="KAF7414536.1"/>
    </source>
</evidence>
<keyword evidence="3" id="KW-1185">Reference proteome</keyword>
<accession>A0A834U294</accession>
<proteinExistence type="predicted"/>
<feature type="region of interest" description="Disordered" evidence="1">
    <location>
        <begin position="56"/>
        <end position="104"/>
    </location>
</feature>
<organism evidence="2 3">
    <name type="scientific">Vespula germanica</name>
    <name type="common">German yellow jacket</name>
    <name type="synonym">Paravespula germanica</name>
    <dbReference type="NCBI Taxonomy" id="30212"/>
    <lineage>
        <taxon>Eukaryota</taxon>
        <taxon>Metazoa</taxon>
        <taxon>Ecdysozoa</taxon>
        <taxon>Arthropoda</taxon>
        <taxon>Hexapoda</taxon>
        <taxon>Insecta</taxon>
        <taxon>Pterygota</taxon>
        <taxon>Neoptera</taxon>
        <taxon>Endopterygota</taxon>
        <taxon>Hymenoptera</taxon>
        <taxon>Apocrita</taxon>
        <taxon>Aculeata</taxon>
        <taxon>Vespoidea</taxon>
        <taxon>Vespidae</taxon>
        <taxon>Vespinae</taxon>
        <taxon>Vespula</taxon>
    </lineage>
</organism>
<comment type="caution">
    <text evidence="2">The sequence shown here is derived from an EMBL/GenBank/DDBJ whole genome shotgun (WGS) entry which is preliminary data.</text>
</comment>
<protein>
    <submittedName>
        <fullName evidence="2">Uncharacterized protein</fullName>
    </submittedName>
</protein>